<evidence type="ECO:0000313" key="2">
    <source>
        <dbReference type="Proteomes" id="UP000320762"/>
    </source>
</evidence>
<comment type="caution">
    <text evidence="1">The sequence shown here is derived from an EMBL/GenBank/DDBJ whole genome shotgun (WGS) entry which is preliminary data.</text>
</comment>
<proteinExistence type="predicted"/>
<dbReference type="EMBL" id="VDMD01000008">
    <property type="protein sequence ID" value="TRM64096.1"/>
    <property type="molecule type" value="Genomic_DNA"/>
</dbReference>
<protein>
    <submittedName>
        <fullName evidence="1">Uncharacterized protein</fullName>
    </submittedName>
</protein>
<gene>
    <name evidence="1" type="ORF">BD626DRAFT_265332</name>
</gene>
<sequence length="390" mass="43578">MSMKLSKRTVSALRRALDQKKASDAASFTETHHIVLQLCIEGGDFGALEVDPFTIPDEEWNAAHPVISRGFTALVKMDALLLFQYETPDSLCEAVTDLVRDIWYPLMTWMEFANPASGYISLDAPLFRAVLSLFHHFFAPKFNALSSLVMQTPRLYAWSAWLWLCLPQVLTLGGRTPAEDSATLHHYIICTEILNQVITTMLREYHIGGGGHQRYNDNAVREALGVVDHRFRRMLRAAIDSMSYLIDAVQNSPTAPQQALETALEETRAKLSLLSTFATALGDVEVHSRDIVALVHLIRTLHDIPEGQDAVSAAADLLRNVCVLSEDHRPLVWSLKAGLFPLLVSICRLQVDRQQDTSSTYALLWHIAIWTSHFPVAVAFQKYRGDGPSA</sequence>
<name>A0A550CHB6_9AGAR</name>
<organism evidence="1 2">
    <name type="scientific">Schizophyllum amplum</name>
    <dbReference type="NCBI Taxonomy" id="97359"/>
    <lineage>
        <taxon>Eukaryota</taxon>
        <taxon>Fungi</taxon>
        <taxon>Dikarya</taxon>
        <taxon>Basidiomycota</taxon>
        <taxon>Agaricomycotina</taxon>
        <taxon>Agaricomycetes</taxon>
        <taxon>Agaricomycetidae</taxon>
        <taxon>Agaricales</taxon>
        <taxon>Schizophyllaceae</taxon>
        <taxon>Schizophyllum</taxon>
    </lineage>
</organism>
<keyword evidence="2" id="KW-1185">Reference proteome</keyword>
<evidence type="ECO:0000313" key="1">
    <source>
        <dbReference type="EMBL" id="TRM64096.1"/>
    </source>
</evidence>
<dbReference type="Proteomes" id="UP000320762">
    <property type="component" value="Unassembled WGS sequence"/>
</dbReference>
<accession>A0A550CHB6</accession>
<reference evidence="1 2" key="1">
    <citation type="journal article" date="2019" name="New Phytol.">
        <title>Comparative genomics reveals unique wood-decay strategies and fruiting body development in the Schizophyllaceae.</title>
        <authorList>
            <person name="Almasi E."/>
            <person name="Sahu N."/>
            <person name="Krizsan K."/>
            <person name="Balint B."/>
            <person name="Kovacs G.M."/>
            <person name="Kiss B."/>
            <person name="Cseklye J."/>
            <person name="Drula E."/>
            <person name="Henrissat B."/>
            <person name="Nagy I."/>
            <person name="Chovatia M."/>
            <person name="Adam C."/>
            <person name="LaButti K."/>
            <person name="Lipzen A."/>
            <person name="Riley R."/>
            <person name="Grigoriev I.V."/>
            <person name="Nagy L.G."/>
        </authorList>
    </citation>
    <scope>NUCLEOTIDE SEQUENCE [LARGE SCALE GENOMIC DNA]</scope>
    <source>
        <strain evidence="1 2">NL-1724</strain>
    </source>
</reference>
<dbReference type="AlphaFoldDB" id="A0A550CHB6"/>
<dbReference type="OrthoDB" id="10276064at2759"/>